<protein>
    <recommendedName>
        <fullName evidence="3">YtxH domain-containing protein</fullName>
    </recommendedName>
</protein>
<proteinExistence type="predicted"/>
<evidence type="ECO:0000313" key="2">
    <source>
        <dbReference type="Proteomes" id="UP000290191"/>
    </source>
</evidence>
<accession>A0A4Q0Y1E9</accession>
<gene>
    <name evidence="1" type="ORF">CRV06_11510</name>
</gene>
<evidence type="ECO:0008006" key="3">
    <source>
        <dbReference type="Google" id="ProtNLM"/>
    </source>
</evidence>
<name>A0A4Q0Y1E9_9BACT</name>
<comment type="caution">
    <text evidence="1">The sequence shown here is derived from an EMBL/GenBank/DDBJ whole genome shotgun (WGS) entry which is preliminary data.</text>
</comment>
<reference evidence="1 2" key="1">
    <citation type="submission" date="2017-10" db="EMBL/GenBank/DDBJ databases">
        <title>Genomics of the genus Arcobacter.</title>
        <authorList>
            <person name="Perez-Cataluna A."/>
            <person name="Figueras M.J."/>
        </authorList>
    </citation>
    <scope>NUCLEOTIDE SEQUENCE [LARGE SCALE GENOMIC DNA]</scope>
    <source>
        <strain evidence="1 2">DSM 24636</strain>
    </source>
</reference>
<sequence>MQNNTIDTNPYINNQNQAQQDLNLANQNPYISDNTTAANTNSSLLGSFDTNKFLLGAVIGAVGAYVLTNEKAQKTIFKTIAKGSALFGAGIEEMKERFEDAKAEMEAQKED</sequence>
<evidence type="ECO:0000313" key="1">
    <source>
        <dbReference type="EMBL" id="RXJ62051.1"/>
    </source>
</evidence>
<dbReference type="OrthoDB" id="5340209at2"/>
<dbReference type="AlphaFoldDB" id="A0A4Q0Y1E9"/>
<dbReference type="RefSeq" id="WP_129082580.1">
    <property type="nucleotide sequence ID" value="NZ_CP041070.1"/>
</dbReference>
<dbReference type="EMBL" id="PDKO01000010">
    <property type="protein sequence ID" value="RXJ62051.1"/>
    <property type="molecule type" value="Genomic_DNA"/>
</dbReference>
<organism evidence="1 2">
    <name type="scientific">Halarcobacter anaerophilus</name>
    <dbReference type="NCBI Taxonomy" id="877500"/>
    <lineage>
        <taxon>Bacteria</taxon>
        <taxon>Pseudomonadati</taxon>
        <taxon>Campylobacterota</taxon>
        <taxon>Epsilonproteobacteria</taxon>
        <taxon>Campylobacterales</taxon>
        <taxon>Arcobacteraceae</taxon>
        <taxon>Halarcobacter</taxon>
    </lineage>
</organism>
<dbReference type="Proteomes" id="UP000290191">
    <property type="component" value="Unassembled WGS sequence"/>
</dbReference>
<dbReference type="STRING" id="877500.GCA_000935065_00870"/>
<keyword evidence="2" id="KW-1185">Reference proteome</keyword>